<keyword evidence="3" id="KW-0804">Transcription</keyword>
<dbReference type="CDD" id="cd01392">
    <property type="entry name" value="HTH_LacI"/>
    <property type="match status" value="1"/>
</dbReference>
<name>A0A917TTF5_9ACTN</name>
<sequence length="344" mass="37232">MSERGNGAVNKVGIREVAQHAGVALGTVSHYLNHPERVSEEKAERIRLAIQELGFVPNIVGRQLRLGESNAIAYIAPDFSNPFFFTLVEGVEARAAEHGLAVFVVNAHGNREREDQYIGLFERYRVRGMLVASFERLEDRLAEVRRRGTPNVLIGGRAVSEQQPSVSVDEVVGGRLAGEHLLSLGRRRLAFVGGPLSIQQVAGRLQGASLAVREAGTATLEVVDIAERTIRAGRAVGHRIVARDPAQRPDAVFAVNDLLAIGIMHAFVMAGLRIPDDVAVIGYDDIEYAESSIVPLSSIRTPHEDFGSMAVDLLLKNIESGAVHHEVFTPELVIRASTSGPVPA</sequence>
<dbReference type="Proteomes" id="UP000642070">
    <property type="component" value="Unassembled WGS sequence"/>
</dbReference>
<evidence type="ECO:0000256" key="2">
    <source>
        <dbReference type="ARBA" id="ARBA00023125"/>
    </source>
</evidence>
<dbReference type="Gene3D" id="1.10.260.40">
    <property type="entry name" value="lambda repressor-like DNA-binding domains"/>
    <property type="match status" value="1"/>
</dbReference>
<reference evidence="5" key="1">
    <citation type="journal article" date="2014" name="Int. J. Syst. Evol. Microbiol.">
        <title>Complete genome sequence of Corynebacterium casei LMG S-19264T (=DSM 44701T), isolated from a smear-ripened cheese.</title>
        <authorList>
            <consortium name="US DOE Joint Genome Institute (JGI-PGF)"/>
            <person name="Walter F."/>
            <person name="Albersmeier A."/>
            <person name="Kalinowski J."/>
            <person name="Ruckert C."/>
        </authorList>
    </citation>
    <scope>NUCLEOTIDE SEQUENCE</scope>
    <source>
        <strain evidence="5">JCM 19831</strain>
    </source>
</reference>
<dbReference type="Pfam" id="PF13377">
    <property type="entry name" value="Peripla_BP_3"/>
    <property type="match status" value="1"/>
</dbReference>
<accession>A0A917TTF5</accession>
<evidence type="ECO:0000313" key="6">
    <source>
        <dbReference type="Proteomes" id="UP000642070"/>
    </source>
</evidence>
<dbReference type="RefSeq" id="WP_229835705.1">
    <property type="nucleotide sequence ID" value="NZ_BMPI01000020.1"/>
</dbReference>
<keyword evidence="2" id="KW-0238">DNA-binding</keyword>
<dbReference type="SUPFAM" id="SSF53822">
    <property type="entry name" value="Periplasmic binding protein-like I"/>
    <property type="match status" value="1"/>
</dbReference>
<dbReference type="GO" id="GO:0003700">
    <property type="term" value="F:DNA-binding transcription factor activity"/>
    <property type="evidence" value="ECO:0007669"/>
    <property type="project" value="TreeGrafter"/>
</dbReference>
<feature type="domain" description="HTH lacI-type" evidence="4">
    <location>
        <begin position="12"/>
        <end position="66"/>
    </location>
</feature>
<evidence type="ECO:0000259" key="4">
    <source>
        <dbReference type="PROSITE" id="PS50932"/>
    </source>
</evidence>
<dbReference type="Gene3D" id="3.40.50.2300">
    <property type="match status" value="2"/>
</dbReference>
<evidence type="ECO:0000256" key="1">
    <source>
        <dbReference type="ARBA" id="ARBA00023015"/>
    </source>
</evidence>
<comment type="caution">
    <text evidence="5">The sequence shown here is derived from an EMBL/GenBank/DDBJ whole genome shotgun (WGS) entry which is preliminary data.</text>
</comment>
<evidence type="ECO:0000313" key="5">
    <source>
        <dbReference type="EMBL" id="GGM37361.1"/>
    </source>
</evidence>
<dbReference type="InterPro" id="IPR028082">
    <property type="entry name" value="Peripla_BP_I"/>
</dbReference>
<dbReference type="InterPro" id="IPR010982">
    <property type="entry name" value="Lambda_DNA-bd_dom_sf"/>
</dbReference>
<dbReference type="AlphaFoldDB" id="A0A917TTF5"/>
<proteinExistence type="predicted"/>
<dbReference type="SMART" id="SM00354">
    <property type="entry name" value="HTH_LACI"/>
    <property type="match status" value="1"/>
</dbReference>
<dbReference type="InterPro" id="IPR000843">
    <property type="entry name" value="HTH_LacI"/>
</dbReference>
<protein>
    <submittedName>
        <fullName evidence="5">LacI family transcriptional regulator</fullName>
    </submittedName>
</protein>
<dbReference type="EMBL" id="BMPI01000020">
    <property type="protein sequence ID" value="GGM37361.1"/>
    <property type="molecule type" value="Genomic_DNA"/>
</dbReference>
<dbReference type="PROSITE" id="PS50932">
    <property type="entry name" value="HTH_LACI_2"/>
    <property type="match status" value="1"/>
</dbReference>
<dbReference type="PANTHER" id="PTHR30146:SF109">
    <property type="entry name" value="HTH-TYPE TRANSCRIPTIONAL REGULATOR GALS"/>
    <property type="match status" value="1"/>
</dbReference>
<dbReference type="PANTHER" id="PTHR30146">
    <property type="entry name" value="LACI-RELATED TRANSCRIPTIONAL REPRESSOR"/>
    <property type="match status" value="1"/>
</dbReference>
<dbReference type="SUPFAM" id="SSF47413">
    <property type="entry name" value="lambda repressor-like DNA-binding domains"/>
    <property type="match status" value="1"/>
</dbReference>
<dbReference type="GO" id="GO:0000976">
    <property type="term" value="F:transcription cis-regulatory region binding"/>
    <property type="evidence" value="ECO:0007669"/>
    <property type="project" value="TreeGrafter"/>
</dbReference>
<evidence type="ECO:0000256" key="3">
    <source>
        <dbReference type="ARBA" id="ARBA00023163"/>
    </source>
</evidence>
<organism evidence="5 6">
    <name type="scientific">Dactylosporangium sucinum</name>
    <dbReference type="NCBI Taxonomy" id="1424081"/>
    <lineage>
        <taxon>Bacteria</taxon>
        <taxon>Bacillati</taxon>
        <taxon>Actinomycetota</taxon>
        <taxon>Actinomycetes</taxon>
        <taxon>Micromonosporales</taxon>
        <taxon>Micromonosporaceae</taxon>
        <taxon>Dactylosporangium</taxon>
    </lineage>
</organism>
<keyword evidence="6" id="KW-1185">Reference proteome</keyword>
<reference evidence="5" key="2">
    <citation type="submission" date="2020-09" db="EMBL/GenBank/DDBJ databases">
        <authorList>
            <person name="Sun Q."/>
            <person name="Ohkuma M."/>
        </authorList>
    </citation>
    <scope>NUCLEOTIDE SEQUENCE</scope>
    <source>
        <strain evidence="5">JCM 19831</strain>
    </source>
</reference>
<dbReference type="Pfam" id="PF00356">
    <property type="entry name" value="LacI"/>
    <property type="match status" value="1"/>
</dbReference>
<gene>
    <name evidence="5" type="ORF">GCM10007977_043440</name>
</gene>
<keyword evidence="1" id="KW-0805">Transcription regulation</keyword>
<dbReference type="InterPro" id="IPR046335">
    <property type="entry name" value="LacI/GalR-like_sensor"/>
</dbReference>